<protein>
    <submittedName>
        <fullName evidence="1">Uncharacterized protein</fullName>
    </submittedName>
</protein>
<dbReference type="Proteomes" id="UP001430953">
    <property type="component" value="Unassembled WGS sequence"/>
</dbReference>
<organism evidence="1 2">
    <name type="scientific">Cardiocondyla obscurior</name>
    <dbReference type="NCBI Taxonomy" id="286306"/>
    <lineage>
        <taxon>Eukaryota</taxon>
        <taxon>Metazoa</taxon>
        <taxon>Ecdysozoa</taxon>
        <taxon>Arthropoda</taxon>
        <taxon>Hexapoda</taxon>
        <taxon>Insecta</taxon>
        <taxon>Pterygota</taxon>
        <taxon>Neoptera</taxon>
        <taxon>Endopterygota</taxon>
        <taxon>Hymenoptera</taxon>
        <taxon>Apocrita</taxon>
        <taxon>Aculeata</taxon>
        <taxon>Formicoidea</taxon>
        <taxon>Formicidae</taxon>
        <taxon>Myrmicinae</taxon>
        <taxon>Cardiocondyla</taxon>
    </lineage>
</organism>
<accession>A0AAW2EG13</accession>
<gene>
    <name evidence="1" type="ORF">PUN28_018761</name>
</gene>
<evidence type="ECO:0000313" key="1">
    <source>
        <dbReference type="EMBL" id="KAL0101130.1"/>
    </source>
</evidence>
<dbReference type="EMBL" id="JADYXP020000024">
    <property type="protein sequence ID" value="KAL0101130.1"/>
    <property type="molecule type" value="Genomic_DNA"/>
</dbReference>
<proteinExistence type="predicted"/>
<dbReference type="AlphaFoldDB" id="A0AAW2EG13"/>
<reference evidence="1 2" key="1">
    <citation type="submission" date="2023-03" db="EMBL/GenBank/DDBJ databases">
        <title>High recombination rates correlate with genetic variation in Cardiocondyla obscurior ants.</title>
        <authorList>
            <person name="Errbii M."/>
        </authorList>
    </citation>
    <scope>NUCLEOTIDE SEQUENCE [LARGE SCALE GENOMIC DNA]</scope>
    <source>
        <strain evidence="1">Alpha-2009</strain>
        <tissue evidence="1">Whole body</tissue>
    </source>
</reference>
<sequence>MLISPDRWCLKSCTDSRRRNCTIRASAHTCIYARRGWRESGARIPEESCNRCVRWHTFPLSDIRFRNEVGNDLVKRSRHNAAVRRFGAHRQTGRITLVIRHTMVCNRMESRSYHVTCNYIYNLHIILIAYNQQGHLIAPHSPCEIK</sequence>
<comment type="caution">
    <text evidence="1">The sequence shown here is derived from an EMBL/GenBank/DDBJ whole genome shotgun (WGS) entry which is preliminary data.</text>
</comment>
<name>A0AAW2EG13_9HYME</name>
<keyword evidence="2" id="KW-1185">Reference proteome</keyword>
<evidence type="ECO:0000313" key="2">
    <source>
        <dbReference type="Proteomes" id="UP001430953"/>
    </source>
</evidence>